<name>A0ABY4KAU7_9FLAO</name>
<dbReference type="SUPFAM" id="SSF56954">
    <property type="entry name" value="Outer membrane efflux proteins (OEP)"/>
    <property type="match status" value="1"/>
</dbReference>
<keyword evidence="8" id="KW-0175">Coiled coil</keyword>
<protein>
    <submittedName>
        <fullName evidence="9">TolC family protein</fullName>
    </submittedName>
</protein>
<keyword evidence="6" id="KW-0472">Membrane</keyword>
<evidence type="ECO:0000256" key="4">
    <source>
        <dbReference type="ARBA" id="ARBA00022452"/>
    </source>
</evidence>
<evidence type="ECO:0000256" key="1">
    <source>
        <dbReference type="ARBA" id="ARBA00004442"/>
    </source>
</evidence>
<sequence>MNKRLLIVFLFTSSIFVRGQEISWSLQKCFDVALNNNIDIKIQQLEILRSKKNYTHPLLEMVPSVGLTANHSYNFGSTIDPNTNARVSSDIQWDNLNLNASVNLLDFSNLSTARKNKLEVELSKADKEVIEYEYKLQLLEKYFEVLYSQEQLKILKEQFKNAVYNLERIQKEVEIGSKPKSDLYDMQFNFSQEENEILISEQLYEYQKKELFQLMNDNETNTKNVILEPYFVTNSNENNIEITNNPKLNFAEINYKSSKKEVGVLRGDNLPTLSAFYGFSTFYSAPINRPDVVVDDFQTQFDNNKYHQTGLQLQIPIFTGFKHNRRIAAAKIQTERAKWQAEQEKIKINQQVELEKTQKNNYLQRNEKLKNSLDLAEKMFTTSQAKFLTGKTDAVVFSTIKNQRLNAEYEVLKNDLLFQYTSVRINLLTKNQL</sequence>
<evidence type="ECO:0000256" key="7">
    <source>
        <dbReference type="ARBA" id="ARBA00023237"/>
    </source>
</evidence>
<dbReference type="InterPro" id="IPR003423">
    <property type="entry name" value="OMP_efflux"/>
</dbReference>
<comment type="subcellular location">
    <subcellularLocation>
        <location evidence="1">Cell outer membrane</location>
    </subcellularLocation>
</comment>
<comment type="similarity">
    <text evidence="2">Belongs to the outer membrane factor (OMF) (TC 1.B.17) family.</text>
</comment>
<feature type="coiled-coil region" evidence="8">
    <location>
        <begin position="352"/>
        <end position="379"/>
    </location>
</feature>
<keyword evidence="4" id="KW-1134">Transmembrane beta strand</keyword>
<dbReference type="InterPro" id="IPR051906">
    <property type="entry name" value="TolC-like"/>
</dbReference>
<dbReference type="PANTHER" id="PTHR30026:SF20">
    <property type="entry name" value="OUTER MEMBRANE PROTEIN TOLC"/>
    <property type="match status" value="1"/>
</dbReference>
<evidence type="ECO:0000256" key="8">
    <source>
        <dbReference type="SAM" id="Coils"/>
    </source>
</evidence>
<dbReference type="Pfam" id="PF02321">
    <property type="entry name" value="OEP"/>
    <property type="match status" value="2"/>
</dbReference>
<keyword evidence="10" id="KW-1185">Reference proteome</keyword>
<organism evidence="9 10">
    <name type="scientific">Flavobacterium azooxidireducens</name>
    <dbReference type="NCBI Taxonomy" id="1871076"/>
    <lineage>
        <taxon>Bacteria</taxon>
        <taxon>Pseudomonadati</taxon>
        <taxon>Bacteroidota</taxon>
        <taxon>Flavobacteriia</taxon>
        <taxon>Flavobacteriales</taxon>
        <taxon>Flavobacteriaceae</taxon>
        <taxon>Flavobacterium</taxon>
    </lineage>
</organism>
<keyword evidence="7" id="KW-0998">Cell outer membrane</keyword>
<evidence type="ECO:0000256" key="3">
    <source>
        <dbReference type="ARBA" id="ARBA00022448"/>
    </source>
</evidence>
<proteinExistence type="inferred from homology"/>
<evidence type="ECO:0000313" key="9">
    <source>
        <dbReference type="EMBL" id="UPQ77684.1"/>
    </source>
</evidence>
<keyword evidence="5" id="KW-0812">Transmembrane</keyword>
<feature type="coiled-coil region" evidence="8">
    <location>
        <begin position="115"/>
        <end position="172"/>
    </location>
</feature>
<evidence type="ECO:0000256" key="5">
    <source>
        <dbReference type="ARBA" id="ARBA00022692"/>
    </source>
</evidence>
<evidence type="ECO:0000256" key="6">
    <source>
        <dbReference type="ARBA" id="ARBA00023136"/>
    </source>
</evidence>
<dbReference type="EMBL" id="CP096205">
    <property type="protein sequence ID" value="UPQ77684.1"/>
    <property type="molecule type" value="Genomic_DNA"/>
</dbReference>
<accession>A0ABY4KAU7</accession>
<keyword evidence="3" id="KW-0813">Transport</keyword>
<gene>
    <name evidence="9" type="ORF">M0M57_08560</name>
</gene>
<dbReference type="RefSeq" id="WP_248432565.1">
    <property type="nucleotide sequence ID" value="NZ_CP096205.1"/>
</dbReference>
<evidence type="ECO:0000313" key="10">
    <source>
        <dbReference type="Proteomes" id="UP000830583"/>
    </source>
</evidence>
<dbReference type="Proteomes" id="UP000830583">
    <property type="component" value="Chromosome"/>
</dbReference>
<dbReference type="PANTHER" id="PTHR30026">
    <property type="entry name" value="OUTER MEMBRANE PROTEIN TOLC"/>
    <property type="match status" value="1"/>
</dbReference>
<reference evidence="9" key="1">
    <citation type="submission" date="2022-04" db="EMBL/GenBank/DDBJ databases">
        <title>Consumption of N2O by Flavobacterium azooxidireducens sp. nov. isolated from Decomposing Leaf Litter of Phragmites australis (Cav.).</title>
        <authorList>
            <person name="Behrendt U."/>
            <person name="Spanner T."/>
            <person name="Augustin J."/>
            <person name="Horn M.A."/>
            <person name="Kolb S."/>
            <person name="Ulrich A."/>
        </authorList>
    </citation>
    <scope>NUCLEOTIDE SEQUENCE</scope>
    <source>
        <strain evidence="9">IGB 4-14</strain>
    </source>
</reference>
<dbReference type="Gene3D" id="1.20.1600.10">
    <property type="entry name" value="Outer membrane efflux proteins (OEP)"/>
    <property type="match status" value="1"/>
</dbReference>
<evidence type="ECO:0000256" key="2">
    <source>
        <dbReference type="ARBA" id="ARBA00007613"/>
    </source>
</evidence>